<dbReference type="InterPro" id="IPR020904">
    <property type="entry name" value="Sc_DH/Rdtase_CS"/>
</dbReference>
<evidence type="ECO:0008006" key="5">
    <source>
        <dbReference type="Google" id="ProtNLM"/>
    </source>
</evidence>
<proteinExistence type="inferred from homology"/>
<dbReference type="PRINTS" id="PR00081">
    <property type="entry name" value="GDHRDH"/>
</dbReference>
<name>A0A375YLZ6_MYCPF</name>
<keyword evidence="4" id="KW-1185">Reference proteome</keyword>
<evidence type="ECO:0000313" key="4">
    <source>
        <dbReference type="Proteomes" id="UP000252008"/>
    </source>
</evidence>
<dbReference type="PANTHER" id="PTHR24321:SF8">
    <property type="entry name" value="ESTRADIOL 17-BETA-DEHYDROGENASE 8-RELATED"/>
    <property type="match status" value="1"/>
</dbReference>
<dbReference type="Proteomes" id="UP000252008">
    <property type="component" value="Unassembled WGS sequence"/>
</dbReference>
<evidence type="ECO:0000313" key="3">
    <source>
        <dbReference type="EMBL" id="SRX82160.1"/>
    </source>
</evidence>
<dbReference type="SUPFAM" id="SSF51735">
    <property type="entry name" value="NAD(P)-binding Rossmann-fold domains"/>
    <property type="match status" value="1"/>
</dbReference>
<sequence>MAEPHFRDDVGKGAVGKVAVVTGAASGIGRATTRLFVERGMSVVAEDIDPRVVDEYADIDAVVPVVGDVASEQTASEAVNTAVESFGRLDTLVNNAGTIVNKAVIETTLEDWNRIMATNVTGAFLHTREAMKAMVRQGRGSIVNVGSYACFQAFPTIAAYAASKGALAQLTRTAALEGVGNGIRVNAVGVGDTVTNILGDPDALTEHGKGAPIGRAADPREIADAIAFLASDAASYAVGAVWMVDGGMSVAVPN</sequence>
<evidence type="ECO:0000256" key="2">
    <source>
        <dbReference type="ARBA" id="ARBA00023002"/>
    </source>
</evidence>
<organism evidence="3 4">
    <name type="scientific">Mycolicibacterium parafortuitum</name>
    <name type="common">Mycobacterium parafortuitum</name>
    <dbReference type="NCBI Taxonomy" id="39692"/>
    <lineage>
        <taxon>Bacteria</taxon>
        <taxon>Bacillati</taxon>
        <taxon>Actinomycetota</taxon>
        <taxon>Actinomycetes</taxon>
        <taxon>Mycobacteriales</taxon>
        <taxon>Mycobacteriaceae</taxon>
        <taxon>Mycolicibacterium</taxon>
    </lineage>
</organism>
<dbReference type="Pfam" id="PF13561">
    <property type="entry name" value="adh_short_C2"/>
    <property type="match status" value="1"/>
</dbReference>
<dbReference type="FunFam" id="3.40.50.720:FF:000084">
    <property type="entry name" value="Short-chain dehydrogenase reductase"/>
    <property type="match status" value="1"/>
</dbReference>
<comment type="similarity">
    <text evidence="1">Belongs to the short-chain dehydrogenases/reductases (SDR) family.</text>
</comment>
<gene>
    <name evidence="3" type="ORF">MPP7335_03920</name>
</gene>
<dbReference type="AlphaFoldDB" id="A0A375YLZ6"/>
<dbReference type="CDD" id="cd05233">
    <property type="entry name" value="SDR_c"/>
    <property type="match status" value="1"/>
</dbReference>
<dbReference type="Gene3D" id="3.40.50.720">
    <property type="entry name" value="NAD(P)-binding Rossmann-like Domain"/>
    <property type="match status" value="1"/>
</dbReference>
<dbReference type="PANTHER" id="PTHR24321">
    <property type="entry name" value="DEHYDROGENASES, SHORT CHAIN"/>
    <property type="match status" value="1"/>
</dbReference>
<dbReference type="EMBL" id="UEGS01000001">
    <property type="protein sequence ID" value="SRX82160.1"/>
    <property type="molecule type" value="Genomic_DNA"/>
</dbReference>
<evidence type="ECO:0000256" key="1">
    <source>
        <dbReference type="ARBA" id="ARBA00006484"/>
    </source>
</evidence>
<keyword evidence="2" id="KW-0560">Oxidoreductase</keyword>
<protein>
    <recommendedName>
        <fullName evidence="5">Short-chain dehydrogenase</fullName>
    </recommendedName>
</protein>
<dbReference type="GO" id="GO:0016491">
    <property type="term" value="F:oxidoreductase activity"/>
    <property type="evidence" value="ECO:0007669"/>
    <property type="project" value="UniProtKB-KW"/>
</dbReference>
<dbReference type="PROSITE" id="PS00061">
    <property type="entry name" value="ADH_SHORT"/>
    <property type="match status" value="1"/>
</dbReference>
<dbReference type="PRINTS" id="PR00080">
    <property type="entry name" value="SDRFAMILY"/>
</dbReference>
<dbReference type="InterPro" id="IPR036291">
    <property type="entry name" value="NAD(P)-bd_dom_sf"/>
</dbReference>
<dbReference type="STRING" id="39692.BST38_12490"/>
<dbReference type="InterPro" id="IPR002347">
    <property type="entry name" value="SDR_fam"/>
</dbReference>
<dbReference type="RefSeq" id="WP_083143626.1">
    <property type="nucleotide sequence ID" value="NZ_MVID01000009.1"/>
</dbReference>
<accession>A0A375YLZ6</accession>
<reference evidence="3 4" key="1">
    <citation type="submission" date="2018-05" db="EMBL/GenBank/DDBJ databases">
        <authorList>
            <consortium name="IHU Genomes"/>
        </authorList>
    </citation>
    <scope>NUCLEOTIDE SEQUENCE [LARGE SCALE GENOMIC DNA]</scope>
    <source>
        <strain evidence="3 4">P7335</strain>
    </source>
</reference>